<evidence type="ECO:0000313" key="1">
    <source>
        <dbReference type="EMBL" id="KAJ8933269.1"/>
    </source>
</evidence>
<proteinExistence type="predicted"/>
<accession>A0AAV8X3M4</accession>
<sequence>MPSINFLAICKPVYKFFLHILKDFRVYYVSCFLSYQAAEDADVLIVTTVLSQSPNFDCVFIISEDVDVLVLLTGIPSSTKTNLYMLKPGKSGKPSTFSSTSSYNKLIVIMCLYNGLAVVDYLQCTENELQKCIRTVPAVVEKLSSTSIRSLELACEFYLH</sequence>
<evidence type="ECO:0000313" key="2">
    <source>
        <dbReference type="Proteomes" id="UP001162162"/>
    </source>
</evidence>
<comment type="caution">
    <text evidence="1">The sequence shown here is derived from an EMBL/GenBank/DDBJ whole genome shotgun (WGS) entry which is preliminary data.</text>
</comment>
<organism evidence="1 2">
    <name type="scientific">Aromia moschata</name>
    <dbReference type="NCBI Taxonomy" id="1265417"/>
    <lineage>
        <taxon>Eukaryota</taxon>
        <taxon>Metazoa</taxon>
        <taxon>Ecdysozoa</taxon>
        <taxon>Arthropoda</taxon>
        <taxon>Hexapoda</taxon>
        <taxon>Insecta</taxon>
        <taxon>Pterygota</taxon>
        <taxon>Neoptera</taxon>
        <taxon>Endopterygota</taxon>
        <taxon>Coleoptera</taxon>
        <taxon>Polyphaga</taxon>
        <taxon>Cucujiformia</taxon>
        <taxon>Chrysomeloidea</taxon>
        <taxon>Cerambycidae</taxon>
        <taxon>Cerambycinae</taxon>
        <taxon>Callichromatini</taxon>
        <taxon>Aromia</taxon>
    </lineage>
</organism>
<dbReference type="AlphaFoldDB" id="A0AAV8X3M4"/>
<keyword evidence="2" id="KW-1185">Reference proteome</keyword>
<dbReference type="Proteomes" id="UP001162162">
    <property type="component" value="Unassembled WGS sequence"/>
</dbReference>
<dbReference type="EMBL" id="JAPWTK010001252">
    <property type="protein sequence ID" value="KAJ8933269.1"/>
    <property type="molecule type" value="Genomic_DNA"/>
</dbReference>
<reference evidence="1" key="1">
    <citation type="journal article" date="2023" name="Insect Mol. Biol.">
        <title>Genome sequencing provides insights into the evolution of gene families encoding plant cell wall-degrading enzymes in longhorned beetles.</title>
        <authorList>
            <person name="Shin N.R."/>
            <person name="Okamura Y."/>
            <person name="Kirsch R."/>
            <person name="Pauchet Y."/>
        </authorList>
    </citation>
    <scope>NUCLEOTIDE SEQUENCE</scope>
    <source>
        <strain evidence="1">AMC_N1</strain>
    </source>
</reference>
<protein>
    <submittedName>
        <fullName evidence="1">Uncharacterized protein</fullName>
    </submittedName>
</protein>
<name>A0AAV8X3M4_9CUCU</name>
<gene>
    <name evidence="1" type="ORF">NQ318_006484</name>
</gene>